<proteinExistence type="predicted"/>
<sequence length="312" mass="35183">MAIATDIPGLEVTIEVNAKALPEYEHDRADGGEVATSTTKYIEAPPATEFSIRYLYRPPFTPPSAIQMDIVLDGNYVQAPFVEWGGKEDCEGYLCSRSTSSTGEHETNAPVTEELAKELSLTGRIVLYFYFIEHLESVKPAEIPQLANKQFSVLSEKALHKFAAVQGDELSHQTSFTAPEQRDTITYNEVKTIENESFATFTFVYRSSDALKSFGVIPRTPSPSPEPDSEVEDKDPEDMTEEEMRAELKRMREKRQEATKIKREREEERQGSDITLVGDDEVQWTRSQPTQRCAKKVRRGPGFDDEVVALDD</sequence>
<evidence type="ECO:0000313" key="3">
    <source>
        <dbReference type="EMBL" id="CAG5182047.1"/>
    </source>
</evidence>
<dbReference type="Proteomes" id="UP000676310">
    <property type="component" value="Unassembled WGS sequence"/>
</dbReference>
<dbReference type="GeneID" id="67022244"/>
<reference evidence="3" key="1">
    <citation type="submission" date="2021-05" db="EMBL/GenBank/DDBJ databases">
        <authorList>
            <person name="Stam R."/>
        </authorList>
    </citation>
    <scope>NUCLEOTIDE SEQUENCE</scope>
    <source>
        <strain evidence="3">CS162</strain>
    </source>
</reference>
<dbReference type="OrthoDB" id="3364132at2759"/>
<keyword evidence="4" id="KW-1185">Reference proteome</keyword>
<feature type="region of interest" description="Disordered" evidence="1">
    <location>
        <begin position="216"/>
        <end position="312"/>
    </location>
</feature>
<feature type="domain" description="DUF7918" evidence="2">
    <location>
        <begin position="9"/>
        <end position="83"/>
    </location>
</feature>
<evidence type="ECO:0000256" key="1">
    <source>
        <dbReference type="SAM" id="MobiDB-lite"/>
    </source>
</evidence>
<dbReference type="EMBL" id="CAJRGZ010000027">
    <property type="protein sequence ID" value="CAG5182047.1"/>
    <property type="molecule type" value="Genomic_DNA"/>
</dbReference>
<name>A0A8J2ILD9_9PLEO</name>
<dbReference type="InterPro" id="IPR057678">
    <property type="entry name" value="DUF7918"/>
</dbReference>
<protein>
    <recommendedName>
        <fullName evidence="2">DUF7918 domain-containing protein</fullName>
    </recommendedName>
</protein>
<comment type="caution">
    <text evidence="3">The sequence shown here is derived from an EMBL/GenBank/DDBJ whole genome shotgun (WGS) entry which is preliminary data.</text>
</comment>
<dbReference type="RefSeq" id="XP_043173536.1">
    <property type="nucleotide sequence ID" value="XM_043317601.1"/>
</dbReference>
<evidence type="ECO:0000259" key="2">
    <source>
        <dbReference type="Pfam" id="PF25534"/>
    </source>
</evidence>
<gene>
    <name evidence="3" type="ORF">ALTATR162_LOCUS9965</name>
</gene>
<evidence type="ECO:0000313" key="4">
    <source>
        <dbReference type="Proteomes" id="UP000676310"/>
    </source>
</evidence>
<feature type="compositionally biased region" description="Basic and acidic residues" evidence="1">
    <location>
        <begin position="242"/>
        <end position="271"/>
    </location>
</feature>
<accession>A0A8J2ILD9</accession>
<organism evidence="3 4">
    <name type="scientific">Alternaria atra</name>
    <dbReference type="NCBI Taxonomy" id="119953"/>
    <lineage>
        <taxon>Eukaryota</taxon>
        <taxon>Fungi</taxon>
        <taxon>Dikarya</taxon>
        <taxon>Ascomycota</taxon>
        <taxon>Pezizomycotina</taxon>
        <taxon>Dothideomycetes</taxon>
        <taxon>Pleosporomycetidae</taxon>
        <taxon>Pleosporales</taxon>
        <taxon>Pleosporineae</taxon>
        <taxon>Pleosporaceae</taxon>
        <taxon>Alternaria</taxon>
        <taxon>Alternaria sect. Ulocladioides</taxon>
    </lineage>
</organism>
<feature type="domain" description="DUF7918" evidence="2">
    <location>
        <begin position="106"/>
        <end position="220"/>
    </location>
</feature>
<feature type="compositionally biased region" description="Acidic residues" evidence="1">
    <location>
        <begin position="303"/>
        <end position="312"/>
    </location>
</feature>
<feature type="compositionally biased region" description="Acidic residues" evidence="1">
    <location>
        <begin position="227"/>
        <end position="241"/>
    </location>
</feature>
<dbReference type="Pfam" id="PF25534">
    <property type="entry name" value="DUF7918"/>
    <property type="match status" value="2"/>
</dbReference>
<dbReference type="PANTHER" id="PTHR36223:SF1">
    <property type="entry name" value="TRANSCRIPTION ELONGATION FACTOR EAF N-TERMINAL DOMAIN-CONTAINING PROTEIN"/>
    <property type="match status" value="1"/>
</dbReference>
<dbReference type="PANTHER" id="PTHR36223">
    <property type="entry name" value="BETA-LACTAMASE-TYPE TRANSPEPTIDASE FOLD DOMAIN CONTAINING PROTEIN"/>
    <property type="match status" value="1"/>
</dbReference>
<dbReference type="AlphaFoldDB" id="A0A8J2ILD9"/>